<dbReference type="PROSITE" id="PS01332">
    <property type="entry name" value="HTH_RRF2_1"/>
    <property type="match status" value="1"/>
</dbReference>
<dbReference type="OMA" id="CPAKASW"/>
<dbReference type="InterPro" id="IPR036388">
    <property type="entry name" value="WH-like_DNA-bd_sf"/>
</dbReference>
<gene>
    <name evidence="2" type="ORF">SAMN02910291_02740</name>
</gene>
<dbReference type="InterPro" id="IPR036390">
    <property type="entry name" value="WH_DNA-bd_sf"/>
</dbReference>
<reference evidence="3" key="1">
    <citation type="submission" date="2016-11" db="EMBL/GenBank/DDBJ databases">
        <authorList>
            <person name="Jaros S."/>
            <person name="Januszkiewicz K."/>
            <person name="Wedrychowicz H."/>
        </authorList>
    </citation>
    <scope>NUCLEOTIDE SEQUENCE [LARGE SCALE GENOMIC DNA]</scope>
    <source>
        <strain evidence="3">DSM 7057</strain>
    </source>
</reference>
<dbReference type="GO" id="GO:0003677">
    <property type="term" value="F:DNA binding"/>
    <property type="evidence" value="ECO:0007669"/>
    <property type="project" value="UniProtKB-KW"/>
</dbReference>
<name>A0AA94HV46_DESDE</name>
<dbReference type="EMBL" id="FPIW01000084">
    <property type="protein sequence ID" value="SFW72375.1"/>
    <property type="molecule type" value="Genomic_DNA"/>
</dbReference>
<organism evidence="2 3">
    <name type="scientific">Desulfovibrio desulfuricans</name>
    <dbReference type="NCBI Taxonomy" id="876"/>
    <lineage>
        <taxon>Bacteria</taxon>
        <taxon>Pseudomonadati</taxon>
        <taxon>Thermodesulfobacteriota</taxon>
        <taxon>Desulfovibrionia</taxon>
        <taxon>Desulfovibrionales</taxon>
        <taxon>Desulfovibrionaceae</taxon>
        <taxon>Desulfovibrio</taxon>
    </lineage>
</organism>
<dbReference type="RefSeq" id="WP_012624708.1">
    <property type="nucleotide sequence ID" value="NZ_FPIW01000084.1"/>
</dbReference>
<evidence type="ECO:0000256" key="1">
    <source>
        <dbReference type="ARBA" id="ARBA00023125"/>
    </source>
</evidence>
<accession>A0AA94HV46</accession>
<dbReference type="AlphaFoldDB" id="A0AA94HV46"/>
<proteinExistence type="predicted"/>
<dbReference type="GO" id="GO:0003700">
    <property type="term" value="F:DNA-binding transcription factor activity"/>
    <property type="evidence" value="ECO:0007669"/>
    <property type="project" value="TreeGrafter"/>
</dbReference>
<dbReference type="InterPro" id="IPR000944">
    <property type="entry name" value="Tscrpt_reg_Rrf2"/>
</dbReference>
<dbReference type="PANTHER" id="PTHR33221">
    <property type="entry name" value="WINGED HELIX-TURN-HELIX TRANSCRIPTIONAL REGULATOR, RRF2 FAMILY"/>
    <property type="match status" value="1"/>
</dbReference>
<dbReference type="PANTHER" id="PTHR33221:SF5">
    <property type="entry name" value="HTH-TYPE TRANSCRIPTIONAL REGULATOR ISCR"/>
    <property type="match status" value="1"/>
</dbReference>
<evidence type="ECO:0000313" key="3">
    <source>
        <dbReference type="Proteomes" id="UP000182680"/>
    </source>
</evidence>
<dbReference type="InterPro" id="IPR030489">
    <property type="entry name" value="TR_Rrf2-type_CS"/>
</dbReference>
<dbReference type="Pfam" id="PF02082">
    <property type="entry name" value="Rrf2"/>
    <property type="match status" value="1"/>
</dbReference>
<dbReference type="Gene3D" id="1.10.10.10">
    <property type="entry name" value="Winged helix-like DNA-binding domain superfamily/Winged helix DNA-binding domain"/>
    <property type="match status" value="1"/>
</dbReference>
<evidence type="ECO:0000313" key="2">
    <source>
        <dbReference type="EMBL" id="SFW72375.1"/>
    </source>
</evidence>
<sequence>MRFSTRTRYGLRFLLRLAAQPQGSLLQLGQVAREENISSGYLEQIVRALRPMGILRAVRGSGGGYALAKPPAEINMEEVFQHLEGEISPVRCLSKGRSCQREKQCSTREFWSELDGHIRSFLQQRTLQEIIESEKHSASGGNYVELH</sequence>
<dbReference type="GO" id="GO:0005829">
    <property type="term" value="C:cytosol"/>
    <property type="evidence" value="ECO:0007669"/>
    <property type="project" value="TreeGrafter"/>
</dbReference>
<dbReference type="NCBIfam" id="TIGR00738">
    <property type="entry name" value="rrf2_super"/>
    <property type="match status" value="1"/>
</dbReference>
<protein>
    <submittedName>
        <fullName evidence="2">Transcriptional regulator, BadM/Rrf2 family</fullName>
    </submittedName>
</protein>
<keyword evidence="1" id="KW-0238">DNA-binding</keyword>
<comment type="caution">
    <text evidence="2">The sequence shown here is derived from an EMBL/GenBank/DDBJ whole genome shotgun (WGS) entry which is preliminary data.</text>
</comment>
<dbReference type="SUPFAM" id="SSF46785">
    <property type="entry name" value="Winged helix' DNA-binding domain"/>
    <property type="match status" value="1"/>
</dbReference>
<dbReference type="PROSITE" id="PS51197">
    <property type="entry name" value="HTH_RRF2_2"/>
    <property type="match status" value="1"/>
</dbReference>
<dbReference type="Proteomes" id="UP000182680">
    <property type="component" value="Unassembled WGS sequence"/>
</dbReference>